<comment type="caution">
    <text evidence="9">The sequence shown here is derived from an EMBL/GenBank/DDBJ whole genome shotgun (WGS) entry which is preliminary data.</text>
</comment>
<dbReference type="Proteomes" id="UP000253508">
    <property type="component" value="Unassembled WGS sequence"/>
</dbReference>
<evidence type="ECO:0000313" key="10">
    <source>
        <dbReference type="Proteomes" id="UP000253508"/>
    </source>
</evidence>
<protein>
    <recommendedName>
        <fullName evidence="3 6">peptidylprolyl isomerase</fullName>
        <ecNumber evidence="3 6">5.2.1.8</ecNumber>
    </recommendedName>
</protein>
<evidence type="ECO:0000256" key="6">
    <source>
        <dbReference type="PROSITE-ProRule" id="PRU00277"/>
    </source>
</evidence>
<feature type="chain" id="PRO_5039552663" description="peptidylprolyl isomerase" evidence="7">
    <location>
        <begin position="21"/>
        <end position="326"/>
    </location>
</feature>
<dbReference type="PANTHER" id="PTHR43811">
    <property type="entry name" value="FKBP-TYPE PEPTIDYL-PROLYL CIS-TRANS ISOMERASE FKPA"/>
    <property type="match status" value="1"/>
</dbReference>
<feature type="signal peptide" evidence="7">
    <location>
        <begin position="1"/>
        <end position="20"/>
    </location>
</feature>
<name>A0A367XU11_9MICO</name>
<dbReference type="InterPro" id="IPR001179">
    <property type="entry name" value="PPIase_FKBP_dom"/>
</dbReference>
<keyword evidence="10" id="KW-1185">Reference proteome</keyword>
<reference evidence="9 10" key="1">
    <citation type="submission" date="2018-07" db="EMBL/GenBank/DDBJ databases">
        <title>Microbacterium endoborsara sp. nov., a novel actinobacterium isolated from Borszczowia aralocaspica.</title>
        <authorList>
            <person name="An D."/>
        </authorList>
    </citation>
    <scope>NUCLEOTIDE SEQUENCE [LARGE SCALE GENOMIC DNA]</scope>
    <source>
        <strain evidence="9 10">C1.15228</strain>
    </source>
</reference>
<proteinExistence type="inferred from homology"/>
<organism evidence="9 10">
    <name type="scientific">Microbacterium sorbitolivorans</name>
    <dbReference type="NCBI Taxonomy" id="1867410"/>
    <lineage>
        <taxon>Bacteria</taxon>
        <taxon>Bacillati</taxon>
        <taxon>Actinomycetota</taxon>
        <taxon>Actinomycetes</taxon>
        <taxon>Micrococcales</taxon>
        <taxon>Microbacteriaceae</taxon>
        <taxon>Microbacterium</taxon>
    </lineage>
</organism>
<gene>
    <name evidence="9" type="ORF">DTO57_12385</name>
</gene>
<feature type="domain" description="PPIase FKBP-type" evidence="8">
    <location>
        <begin position="235"/>
        <end position="321"/>
    </location>
</feature>
<evidence type="ECO:0000256" key="5">
    <source>
        <dbReference type="ARBA" id="ARBA00023235"/>
    </source>
</evidence>
<dbReference type="GO" id="GO:0003755">
    <property type="term" value="F:peptidyl-prolyl cis-trans isomerase activity"/>
    <property type="evidence" value="ECO:0007669"/>
    <property type="project" value="UniProtKB-KW"/>
</dbReference>
<keyword evidence="4 6" id="KW-0697">Rotamase</keyword>
<dbReference type="EMBL" id="QORO01000005">
    <property type="protein sequence ID" value="RCK57103.1"/>
    <property type="molecule type" value="Genomic_DNA"/>
</dbReference>
<dbReference type="Gene3D" id="3.10.50.40">
    <property type="match status" value="1"/>
</dbReference>
<dbReference type="Pfam" id="PF00254">
    <property type="entry name" value="FKBP_C"/>
    <property type="match status" value="1"/>
</dbReference>
<evidence type="ECO:0000259" key="8">
    <source>
        <dbReference type="PROSITE" id="PS50059"/>
    </source>
</evidence>
<dbReference type="AlphaFoldDB" id="A0A367XU11"/>
<evidence type="ECO:0000256" key="7">
    <source>
        <dbReference type="SAM" id="SignalP"/>
    </source>
</evidence>
<dbReference type="RefSeq" id="WP_114118541.1">
    <property type="nucleotide sequence ID" value="NZ_BMHU01000005.1"/>
</dbReference>
<comment type="similarity">
    <text evidence="2">Belongs to the FKBP-type PPIase family.</text>
</comment>
<keyword evidence="7" id="KW-0732">Signal</keyword>
<keyword evidence="5 6" id="KW-0413">Isomerase</keyword>
<sequence length="326" mass="33269">MRLRPIAALSASAIVALALAGCGSTSDGDADATATPSATDAAANVEMCDAGEESGQAIDCVDVSGDFGSEATVSFEAPLGIPDISSSVISEGDGDKIAAGDYVTYAATMYDAETGDELGSEGYEEFSTLPLGIIEGSYLDAFIDVPLGSRMAFTIPEQTSTSGQTVSAAVAVIDVFETTPTAAWGEDVEPEDGFPTVKIGDDGTPTVTVSDDVKVGDTTSIEVLKQGDGETVAEGDQVFVQYLGVKVSDGEEFDSSWSRGTPTSFPTTGVIEGFSKALVGQKVGSQVVAVIPKAEAYGTEGSTSELADEDLIFVVDILGTAHTATS</sequence>
<evidence type="ECO:0000256" key="4">
    <source>
        <dbReference type="ARBA" id="ARBA00023110"/>
    </source>
</evidence>
<dbReference type="PROSITE" id="PS51257">
    <property type="entry name" value="PROKAR_LIPOPROTEIN"/>
    <property type="match status" value="1"/>
</dbReference>
<evidence type="ECO:0000313" key="9">
    <source>
        <dbReference type="EMBL" id="RCK57103.1"/>
    </source>
</evidence>
<dbReference type="EC" id="5.2.1.8" evidence="3 6"/>
<dbReference type="OrthoDB" id="25996at2"/>
<comment type="catalytic activity">
    <reaction evidence="1 6">
        <text>[protein]-peptidylproline (omega=180) = [protein]-peptidylproline (omega=0)</text>
        <dbReference type="Rhea" id="RHEA:16237"/>
        <dbReference type="Rhea" id="RHEA-COMP:10747"/>
        <dbReference type="Rhea" id="RHEA-COMP:10748"/>
        <dbReference type="ChEBI" id="CHEBI:83833"/>
        <dbReference type="ChEBI" id="CHEBI:83834"/>
        <dbReference type="EC" id="5.2.1.8"/>
    </reaction>
</comment>
<dbReference type="InterPro" id="IPR046357">
    <property type="entry name" value="PPIase_dom_sf"/>
</dbReference>
<dbReference type="SUPFAM" id="SSF54534">
    <property type="entry name" value="FKBP-like"/>
    <property type="match status" value="1"/>
</dbReference>
<evidence type="ECO:0000256" key="2">
    <source>
        <dbReference type="ARBA" id="ARBA00006577"/>
    </source>
</evidence>
<evidence type="ECO:0000256" key="3">
    <source>
        <dbReference type="ARBA" id="ARBA00013194"/>
    </source>
</evidence>
<dbReference type="PROSITE" id="PS50059">
    <property type="entry name" value="FKBP_PPIASE"/>
    <property type="match status" value="1"/>
</dbReference>
<dbReference type="PANTHER" id="PTHR43811:SF23">
    <property type="entry name" value="FKBP-TYPE 22 KDA PEPTIDYL-PROLYL CIS-TRANS ISOMERASE"/>
    <property type="match status" value="1"/>
</dbReference>
<evidence type="ECO:0000256" key="1">
    <source>
        <dbReference type="ARBA" id="ARBA00000971"/>
    </source>
</evidence>
<accession>A0A367XU11</accession>